<comment type="caution">
    <text evidence="3">The sequence shown here is derived from an EMBL/GenBank/DDBJ whole genome shotgun (WGS) entry which is preliminary data.</text>
</comment>
<feature type="region of interest" description="Disordered" evidence="1">
    <location>
        <begin position="1"/>
        <end position="63"/>
    </location>
</feature>
<reference evidence="3" key="1">
    <citation type="journal article" date="2023" name="Mol. Phylogenet. Evol.">
        <title>Genome-scale phylogeny and comparative genomics of the fungal order Sordariales.</title>
        <authorList>
            <person name="Hensen N."/>
            <person name="Bonometti L."/>
            <person name="Westerberg I."/>
            <person name="Brannstrom I.O."/>
            <person name="Guillou S."/>
            <person name="Cros-Aarteil S."/>
            <person name="Calhoun S."/>
            <person name="Haridas S."/>
            <person name="Kuo A."/>
            <person name="Mondo S."/>
            <person name="Pangilinan J."/>
            <person name="Riley R."/>
            <person name="LaButti K."/>
            <person name="Andreopoulos B."/>
            <person name="Lipzen A."/>
            <person name="Chen C."/>
            <person name="Yan M."/>
            <person name="Daum C."/>
            <person name="Ng V."/>
            <person name="Clum A."/>
            <person name="Steindorff A."/>
            <person name="Ohm R.A."/>
            <person name="Martin F."/>
            <person name="Silar P."/>
            <person name="Natvig D.O."/>
            <person name="Lalanne C."/>
            <person name="Gautier V."/>
            <person name="Ament-Velasquez S.L."/>
            <person name="Kruys A."/>
            <person name="Hutchinson M.I."/>
            <person name="Powell A.J."/>
            <person name="Barry K."/>
            <person name="Miller A.N."/>
            <person name="Grigoriev I.V."/>
            <person name="Debuchy R."/>
            <person name="Gladieux P."/>
            <person name="Hiltunen Thoren M."/>
            <person name="Johannesson H."/>
        </authorList>
    </citation>
    <scope>NUCLEOTIDE SEQUENCE</scope>
    <source>
        <strain evidence="3">CBS 315.58</strain>
    </source>
</reference>
<evidence type="ECO:0000313" key="4">
    <source>
        <dbReference type="Proteomes" id="UP001303160"/>
    </source>
</evidence>
<keyword evidence="2" id="KW-0812">Transmembrane</keyword>
<organism evidence="3 4">
    <name type="scientific">Triangularia verruculosa</name>
    <dbReference type="NCBI Taxonomy" id="2587418"/>
    <lineage>
        <taxon>Eukaryota</taxon>
        <taxon>Fungi</taxon>
        <taxon>Dikarya</taxon>
        <taxon>Ascomycota</taxon>
        <taxon>Pezizomycotina</taxon>
        <taxon>Sordariomycetes</taxon>
        <taxon>Sordariomycetidae</taxon>
        <taxon>Sordariales</taxon>
        <taxon>Podosporaceae</taxon>
        <taxon>Triangularia</taxon>
    </lineage>
</organism>
<feature type="compositionally biased region" description="Polar residues" evidence="1">
    <location>
        <begin position="1"/>
        <end position="13"/>
    </location>
</feature>
<reference evidence="3" key="2">
    <citation type="submission" date="2023-05" db="EMBL/GenBank/DDBJ databases">
        <authorList>
            <consortium name="Lawrence Berkeley National Laboratory"/>
            <person name="Steindorff A."/>
            <person name="Hensen N."/>
            <person name="Bonometti L."/>
            <person name="Westerberg I."/>
            <person name="Brannstrom I.O."/>
            <person name="Guillou S."/>
            <person name="Cros-Aarteil S."/>
            <person name="Calhoun S."/>
            <person name="Haridas S."/>
            <person name="Kuo A."/>
            <person name="Mondo S."/>
            <person name="Pangilinan J."/>
            <person name="Riley R."/>
            <person name="Labutti K."/>
            <person name="Andreopoulos B."/>
            <person name="Lipzen A."/>
            <person name="Chen C."/>
            <person name="Yanf M."/>
            <person name="Daum C."/>
            <person name="Ng V."/>
            <person name="Clum A."/>
            <person name="Ohm R."/>
            <person name="Martin F."/>
            <person name="Silar P."/>
            <person name="Natvig D."/>
            <person name="Lalanne C."/>
            <person name="Gautier V."/>
            <person name="Ament-Velasquez S.L."/>
            <person name="Kruys A."/>
            <person name="Hutchinson M.I."/>
            <person name="Powell A.J."/>
            <person name="Barry K."/>
            <person name="Miller A.N."/>
            <person name="Grigoriev I.V."/>
            <person name="Debuchy R."/>
            <person name="Gladieux P."/>
            <person name="Thoren M.H."/>
            <person name="Johannesson H."/>
        </authorList>
    </citation>
    <scope>NUCLEOTIDE SEQUENCE</scope>
    <source>
        <strain evidence="3">CBS 315.58</strain>
    </source>
</reference>
<feature type="transmembrane region" description="Helical" evidence="2">
    <location>
        <begin position="228"/>
        <end position="248"/>
    </location>
</feature>
<evidence type="ECO:0000256" key="1">
    <source>
        <dbReference type="SAM" id="MobiDB-lite"/>
    </source>
</evidence>
<dbReference type="AlphaFoldDB" id="A0AAN6XLL6"/>
<keyword evidence="2" id="KW-1133">Transmembrane helix</keyword>
<sequence>MDGYQESNATGFSRAQVGQAPPGAHFDGHPTFQRPTFRGVLLYQANANDDDDDDDDDDEPEESFIEDDRWIKPDGMQAKIQEVIEKKDPALALNPNCGCGDWFFTRAFCRHPYPKCQYYCPAAKDRGDGKFCRPDSTLPKTNVNEIDSWYIISDETCQDCLTQGMENNRNQMRMVMPRNILLSIRHLEQEVESLARGQRAPDHRIPNPTAEVLQQPLHQAVTPSGQMWKFPITILVSTIVSVLVVMFIPESFNLSPRV</sequence>
<keyword evidence="2" id="KW-0472">Membrane</keyword>
<proteinExistence type="predicted"/>
<feature type="compositionally biased region" description="Acidic residues" evidence="1">
    <location>
        <begin position="48"/>
        <end position="63"/>
    </location>
</feature>
<keyword evidence="4" id="KW-1185">Reference proteome</keyword>
<evidence type="ECO:0000313" key="3">
    <source>
        <dbReference type="EMBL" id="KAK4200007.1"/>
    </source>
</evidence>
<dbReference type="Proteomes" id="UP001303160">
    <property type="component" value="Unassembled WGS sequence"/>
</dbReference>
<gene>
    <name evidence="3" type="ORF">QBC40DRAFT_254580</name>
</gene>
<name>A0AAN6XLL6_9PEZI</name>
<accession>A0AAN6XLL6</accession>
<evidence type="ECO:0000256" key="2">
    <source>
        <dbReference type="SAM" id="Phobius"/>
    </source>
</evidence>
<dbReference type="EMBL" id="MU863925">
    <property type="protein sequence ID" value="KAK4200007.1"/>
    <property type="molecule type" value="Genomic_DNA"/>
</dbReference>
<protein>
    <submittedName>
        <fullName evidence="3">Uncharacterized protein</fullName>
    </submittedName>
</protein>